<dbReference type="InterPro" id="IPR018821">
    <property type="entry name" value="DUF294_put_nucleoTrafse_sb-bd"/>
</dbReference>
<dbReference type="SMART" id="SM00116">
    <property type="entry name" value="CBS"/>
    <property type="match status" value="2"/>
</dbReference>
<reference evidence="5 6" key="1">
    <citation type="submission" date="2020-04" db="EMBL/GenBank/DDBJ databases">
        <title>Donghicola sp., a member of the Rhodobacteraceae family isolated from mangrove forest in Thailand.</title>
        <authorList>
            <person name="Charoenyingcharoen P."/>
            <person name="Yukphan P."/>
        </authorList>
    </citation>
    <scope>NUCLEOTIDE SEQUENCE [LARGE SCALE GENOMIC DNA]</scope>
    <source>
        <strain evidence="5 6">B5-SW-15</strain>
    </source>
</reference>
<keyword evidence="1 2" id="KW-0129">CBS domain</keyword>
<dbReference type="SUPFAM" id="SSF54631">
    <property type="entry name" value="CBS-domain pair"/>
    <property type="match status" value="1"/>
</dbReference>
<dbReference type="InterPro" id="IPR046342">
    <property type="entry name" value="CBS_dom_sf"/>
</dbReference>
<dbReference type="InterPro" id="IPR014710">
    <property type="entry name" value="RmlC-like_jellyroll"/>
</dbReference>
<gene>
    <name evidence="5" type="ORF">HJ536_07250</name>
</gene>
<dbReference type="InterPro" id="IPR000644">
    <property type="entry name" value="CBS_dom"/>
</dbReference>
<dbReference type="Gene3D" id="2.60.120.10">
    <property type="entry name" value="Jelly Rolls"/>
    <property type="match status" value="1"/>
</dbReference>
<dbReference type="PANTHER" id="PTHR43080">
    <property type="entry name" value="CBS DOMAIN-CONTAINING PROTEIN CBSX3, MITOCHONDRIAL"/>
    <property type="match status" value="1"/>
</dbReference>
<name>A0A850Q0R4_9RHOB</name>
<dbReference type="Pfam" id="PF00571">
    <property type="entry name" value="CBS"/>
    <property type="match status" value="2"/>
</dbReference>
<dbReference type="SMART" id="SM00100">
    <property type="entry name" value="cNMP"/>
    <property type="match status" value="1"/>
</dbReference>
<dbReference type="CDD" id="cd05401">
    <property type="entry name" value="NT_GlnE_GlnD_like"/>
    <property type="match status" value="1"/>
</dbReference>
<dbReference type="CDD" id="cd04587">
    <property type="entry name" value="CBS_pair_CAP-ED_NT_Pol-beta-like_DUF294_assoc"/>
    <property type="match status" value="1"/>
</dbReference>
<dbReference type="InterPro" id="IPR051257">
    <property type="entry name" value="Diverse_CBS-Domain"/>
</dbReference>
<dbReference type="GO" id="GO:0008773">
    <property type="term" value="F:[protein-PII] uridylyltransferase activity"/>
    <property type="evidence" value="ECO:0007669"/>
    <property type="project" value="InterPro"/>
</dbReference>
<evidence type="ECO:0000313" key="5">
    <source>
        <dbReference type="EMBL" id="NVO23147.1"/>
    </source>
</evidence>
<evidence type="ECO:0000256" key="1">
    <source>
        <dbReference type="ARBA" id="ARBA00023122"/>
    </source>
</evidence>
<protein>
    <submittedName>
        <fullName evidence="5">Cyclic nucleotide-binding/CBS domain-containing protein</fullName>
    </submittedName>
</protein>
<dbReference type="Pfam" id="PF03445">
    <property type="entry name" value="DUF294"/>
    <property type="match status" value="1"/>
</dbReference>
<comment type="caution">
    <text evidence="5">The sequence shown here is derived from an EMBL/GenBank/DDBJ whole genome shotgun (WGS) entry which is preliminary data.</text>
</comment>
<dbReference type="SUPFAM" id="SSF51206">
    <property type="entry name" value="cAMP-binding domain-like"/>
    <property type="match status" value="1"/>
</dbReference>
<dbReference type="Pfam" id="PF10335">
    <property type="entry name" value="DUF294_C"/>
    <property type="match status" value="1"/>
</dbReference>
<dbReference type="RefSeq" id="WP_177157192.1">
    <property type="nucleotide sequence ID" value="NZ_JABCJE010000002.1"/>
</dbReference>
<evidence type="ECO:0000313" key="6">
    <source>
        <dbReference type="Proteomes" id="UP000592216"/>
    </source>
</evidence>
<dbReference type="PROSITE" id="PS51371">
    <property type="entry name" value="CBS"/>
    <property type="match status" value="2"/>
</dbReference>
<dbReference type="AlphaFoldDB" id="A0A850Q0R4"/>
<proteinExistence type="predicted"/>
<dbReference type="PANTHER" id="PTHR43080:SF2">
    <property type="entry name" value="CBS DOMAIN-CONTAINING PROTEIN"/>
    <property type="match status" value="1"/>
</dbReference>
<accession>A0A850Q0R4</accession>
<dbReference type="InterPro" id="IPR000595">
    <property type="entry name" value="cNMP-bd_dom"/>
</dbReference>
<dbReference type="Gene3D" id="3.10.580.10">
    <property type="entry name" value="CBS-domain"/>
    <property type="match status" value="1"/>
</dbReference>
<dbReference type="EMBL" id="JABCJE010000002">
    <property type="protein sequence ID" value="NVO23147.1"/>
    <property type="molecule type" value="Genomic_DNA"/>
</dbReference>
<sequence>MTIPFADIAAYLGGLHPYDGLTEGERNAFAAAIEVIDLNPGDSVYRHGQPLDGLYIVYSGVVEVVDANDIPVSILGPRNSFGERGLLREGVAVTSATATEPTILLMLPKMQFAELVHDHQVARKFFDRSRTTTTRGSDLATSRVESFMHHSAFFCMPGTTVQDAAREMRDRHVSCLCVLEDDALVGIVTNRDLTDKALADGMPVSTPVVDVMTKNPITLEPSAIGSDVLHAMMERRIGHIPITQNGVLVGIVTQTDLTRFQAVSSAELVAEIAHAPDAEAMAVVTARIPKLLVQLVAAGNRHEVVTRLITDVADTATRRLLALAEEKLGTPPVPYLWAACGSQGRQEQTGVSDQDNCLIIADGVTHDQMDYFRRLARFVCDGLNTCGYVYCPGDMMATAERWCQPLSVWRGYFDNWMNKPSPEAQMLASVMFDLRPIGGDTSMFKDLQADTLRKAASNSIFVAHMISNSLKHTPPLGLLRGFATIRSGEHKNQIDLKHNGVVPIADLGRVYALQGQLTAFNTRARLEAAAGAGLISASGGKDLLDAYDLIAETRLQHQARLVKAGEAPDNFMSPSSLSDLERSHLRDAFVVVKGMQAALGHGKGALS</sequence>
<evidence type="ECO:0000259" key="3">
    <source>
        <dbReference type="PROSITE" id="PS50042"/>
    </source>
</evidence>
<dbReference type="InterPro" id="IPR005105">
    <property type="entry name" value="GlnD_Uridyltrans_N"/>
</dbReference>
<dbReference type="InterPro" id="IPR018490">
    <property type="entry name" value="cNMP-bd_dom_sf"/>
</dbReference>
<dbReference type="Pfam" id="PF00027">
    <property type="entry name" value="cNMP_binding"/>
    <property type="match status" value="1"/>
</dbReference>
<dbReference type="CDD" id="cd00038">
    <property type="entry name" value="CAP_ED"/>
    <property type="match status" value="1"/>
</dbReference>
<dbReference type="Proteomes" id="UP000592216">
    <property type="component" value="Unassembled WGS sequence"/>
</dbReference>
<dbReference type="PROSITE" id="PS50042">
    <property type="entry name" value="CNMP_BINDING_3"/>
    <property type="match status" value="1"/>
</dbReference>
<evidence type="ECO:0000256" key="2">
    <source>
        <dbReference type="PROSITE-ProRule" id="PRU00703"/>
    </source>
</evidence>
<organism evidence="5 6">
    <name type="scientific">Donghicola mangrovi</name>
    <dbReference type="NCBI Taxonomy" id="2729614"/>
    <lineage>
        <taxon>Bacteria</taxon>
        <taxon>Pseudomonadati</taxon>
        <taxon>Pseudomonadota</taxon>
        <taxon>Alphaproteobacteria</taxon>
        <taxon>Rhodobacterales</taxon>
        <taxon>Roseobacteraceae</taxon>
        <taxon>Donghicola</taxon>
    </lineage>
</organism>
<evidence type="ECO:0000259" key="4">
    <source>
        <dbReference type="PROSITE" id="PS51371"/>
    </source>
</evidence>
<feature type="domain" description="CBS" evidence="4">
    <location>
        <begin position="212"/>
        <end position="268"/>
    </location>
</feature>
<feature type="domain" description="Cyclic nucleotide-binding" evidence="3">
    <location>
        <begin position="17"/>
        <end position="116"/>
    </location>
</feature>
<feature type="domain" description="CBS" evidence="4">
    <location>
        <begin position="148"/>
        <end position="204"/>
    </location>
</feature>